<dbReference type="PANTHER" id="PTHR13939:SF0">
    <property type="entry name" value="NMN AMIDOHYDROLASE-LIKE PROTEIN YFAY"/>
    <property type="match status" value="1"/>
</dbReference>
<accession>A0ABN0XGC2</accession>
<dbReference type="SMART" id="SM00852">
    <property type="entry name" value="MoCF_biosynth"/>
    <property type="match status" value="1"/>
</dbReference>
<feature type="domain" description="MoaB/Mog" evidence="2">
    <location>
        <begin position="4"/>
        <end position="176"/>
    </location>
</feature>
<dbReference type="SUPFAM" id="SSF53218">
    <property type="entry name" value="Molybdenum cofactor biosynthesis proteins"/>
    <property type="match status" value="1"/>
</dbReference>
<dbReference type="InterPro" id="IPR036653">
    <property type="entry name" value="CinA-like_C"/>
</dbReference>
<dbReference type="Pfam" id="PF02464">
    <property type="entry name" value="CinA"/>
    <property type="match status" value="1"/>
</dbReference>
<dbReference type="Gene3D" id="3.30.70.2860">
    <property type="match status" value="1"/>
</dbReference>
<dbReference type="RefSeq" id="WP_343755135.1">
    <property type="nucleotide sequence ID" value="NZ_BAAACW010000090.1"/>
</dbReference>
<dbReference type="InterPro" id="IPR036425">
    <property type="entry name" value="MoaB/Mog-like_dom_sf"/>
</dbReference>
<protein>
    <recommendedName>
        <fullName evidence="1">Putative competence-damage inducible protein</fullName>
    </recommendedName>
</protein>
<dbReference type="InterPro" id="IPR008136">
    <property type="entry name" value="CinA_C"/>
</dbReference>
<dbReference type="Gene3D" id="3.40.980.10">
    <property type="entry name" value="MoaB/Mog-like domain"/>
    <property type="match status" value="1"/>
</dbReference>
<organism evidence="3 4">
    <name type="scientific">Alkalibacterium iburiense</name>
    <dbReference type="NCBI Taxonomy" id="290589"/>
    <lineage>
        <taxon>Bacteria</taxon>
        <taxon>Bacillati</taxon>
        <taxon>Bacillota</taxon>
        <taxon>Bacilli</taxon>
        <taxon>Lactobacillales</taxon>
        <taxon>Carnobacteriaceae</taxon>
        <taxon>Alkalibacterium</taxon>
    </lineage>
</organism>
<dbReference type="CDD" id="cd00885">
    <property type="entry name" value="cinA"/>
    <property type="match status" value="1"/>
</dbReference>
<evidence type="ECO:0000256" key="1">
    <source>
        <dbReference type="HAMAP-Rule" id="MF_00226"/>
    </source>
</evidence>
<dbReference type="InterPro" id="IPR008135">
    <property type="entry name" value="Competence-induced_CinA"/>
</dbReference>
<dbReference type="Pfam" id="PF00994">
    <property type="entry name" value="MoCF_biosynth"/>
    <property type="match status" value="1"/>
</dbReference>
<dbReference type="Pfam" id="PF18146">
    <property type="entry name" value="CinA_KH"/>
    <property type="match status" value="1"/>
</dbReference>
<keyword evidence="4" id="KW-1185">Reference proteome</keyword>
<dbReference type="InterPro" id="IPR041424">
    <property type="entry name" value="CinA_KH"/>
</dbReference>
<dbReference type="InterPro" id="IPR001453">
    <property type="entry name" value="MoaB/Mog_dom"/>
</dbReference>
<gene>
    <name evidence="1" type="primary">cinA</name>
    <name evidence="3" type="ORF">GCM10008932_14230</name>
</gene>
<dbReference type="SUPFAM" id="SSF142433">
    <property type="entry name" value="CinA-like"/>
    <property type="match status" value="1"/>
</dbReference>
<dbReference type="NCBIfam" id="TIGR00200">
    <property type="entry name" value="cinA_nterm"/>
    <property type="match status" value="1"/>
</dbReference>
<proteinExistence type="inferred from homology"/>
<dbReference type="Gene3D" id="3.90.950.20">
    <property type="entry name" value="CinA-like"/>
    <property type="match status" value="1"/>
</dbReference>
<name>A0ABN0XGC2_9LACT</name>
<dbReference type="HAMAP" id="MF_00226_B">
    <property type="entry name" value="CinA_B"/>
    <property type="match status" value="1"/>
</dbReference>
<dbReference type="PIRSF" id="PIRSF006728">
    <property type="entry name" value="CinA"/>
    <property type="match status" value="1"/>
</dbReference>
<comment type="similarity">
    <text evidence="1">Belongs to the CinA family.</text>
</comment>
<sequence>MKTEVISIGTELLMGYVVDTNSSTIAKELLGMGMGIYYRQIVGDNPKRLRDSIELATKRSDIIILSGGLGPTKDDITKEVVAEFVGDEIILDPKQLDKITGYYSDKYDTLPDNMYRQAHTLKNGTTFFNEVGLACGTAYERKREGMDSQYFILLPGPPSEMTHMLKHYLKPYLMEHVQNNGVIESLYMNLYGLGESRVAELLDDLIENQTNPTVAIYAKPRQVTVRLTANAPDSKTALSLNKALAKKVLDLVGPYFIGYGEDQTIEAFVVEQLKERQQTLSVIEGFTGGEVMGSLTKISGVSSVFSGGLIAYTNNSNHKVLDLSIETVNEQKVKELAEKSLEKFNTNSALSVMGNVDYNENQNLASGTLLIAYAEKGKETQMKDYPLTERPLEVLRVIAKNEAFAFMNQCLKQSI</sequence>
<evidence type="ECO:0000259" key="2">
    <source>
        <dbReference type="SMART" id="SM00852"/>
    </source>
</evidence>
<dbReference type="PANTHER" id="PTHR13939">
    <property type="entry name" value="NICOTINAMIDE-NUCLEOTIDE AMIDOHYDROLASE PNCC"/>
    <property type="match status" value="1"/>
</dbReference>
<comment type="caution">
    <text evidence="3">The sequence shown here is derived from an EMBL/GenBank/DDBJ whole genome shotgun (WGS) entry which is preliminary data.</text>
</comment>
<evidence type="ECO:0000313" key="4">
    <source>
        <dbReference type="Proteomes" id="UP001501166"/>
    </source>
</evidence>
<reference evidence="3 4" key="1">
    <citation type="journal article" date="2019" name="Int. J. Syst. Evol. Microbiol.">
        <title>The Global Catalogue of Microorganisms (GCM) 10K type strain sequencing project: providing services to taxonomists for standard genome sequencing and annotation.</title>
        <authorList>
            <consortium name="The Broad Institute Genomics Platform"/>
            <consortium name="The Broad Institute Genome Sequencing Center for Infectious Disease"/>
            <person name="Wu L."/>
            <person name="Ma J."/>
        </authorList>
    </citation>
    <scope>NUCLEOTIDE SEQUENCE [LARGE SCALE GENOMIC DNA]</scope>
    <source>
        <strain evidence="3 4">JCM 12662</strain>
    </source>
</reference>
<dbReference type="EMBL" id="BAAACW010000090">
    <property type="protein sequence ID" value="GAA0362887.1"/>
    <property type="molecule type" value="Genomic_DNA"/>
</dbReference>
<evidence type="ECO:0000313" key="3">
    <source>
        <dbReference type="EMBL" id="GAA0362887.1"/>
    </source>
</evidence>
<dbReference type="Proteomes" id="UP001501166">
    <property type="component" value="Unassembled WGS sequence"/>
</dbReference>
<dbReference type="InterPro" id="IPR050101">
    <property type="entry name" value="CinA"/>
</dbReference>